<protein>
    <submittedName>
        <fullName evidence="2">Uncharacterized protein</fullName>
    </submittedName>
</protein>
<dbReference type="EMBL" id="AJXT01000059">
    <property type="protein sequence ID" value="EIL89622.1"/>
    <property type="molecule type" value="Genomic_DNA"/>
</dbReference>
<keyword evidence="1" id="KW-0732">Signal</keyword>
<name>I4VQY1_9GAMM</name>
<dbReference type="eggNOG" id="ENOG502ZFBN">
    <property type="taxonomic scope" value="Bacteria"/>
</dbReference>
<gene>
    <name evidence="2" type="ORF">UU7_16472</name>
</gene>
<evidence type="ECO:0000313" key="3">
    <source>
        <dbReference type="Proteomes" id="UP000003226"/>
    </source>
</evidence>
<dbReference type="STRING" id="1163407.UU7_16472"/>
<organism evidence="2 3">
    <name type="scientific">Rhodanobacter spathiphylli B39</name>
    <dbReference type="NCBI Taxonomy" id="1163407"/>
    <lineage>
        <taxon>Bacteria</taxon>
        <taxon>Pseudomonadati</taxon>
        <taxon>Pseudomonadota</taxon>
        <taxon>Gammaproteobacteria</taxon>
        <taxon>Lysobacterales</taxon>
        <taxon>Rhodanobacteraceae</taxon>
        <taxon>Rhodanobacter</taxon>
    </lineage>
</organism>
<evidence type="ECO:0000313" key="2">
    <source>
        <dbReference type="EMBL" id="EIL89622.1"/>
    </source>
</evidence>
<dbReference type="Proteomes" id="UP000003226">
    <property type="component" value="Unassembled WGS sequence"/>
</dbReference>
<dbReference type="AlphaFoldDB" id="I4VQY1"/>
<feature type="chain" id="PRO_5003696041" evidence="1">
    <location>
        <begin position="29"/>
        <end position="416"/>
    </location>
</feature>
<evidence type="ECO:0000256" key="1">
    <source>
        <dbReference type="SAM" id="SignalP"/>
    </source>
</evidence>
<feature type="signal peptide" evidence="1">
    <location>
        <begin position="1"/>
        <end position="28"/>
    </location>
</feature>
<accession>I4VQY1</accession>
<keyword evidence="3" id="KW-1185">Reference proteome</keyword>
<sequence length="416" mass="46133">MCMSCSTIVRLLCLLALPFAALPFAALAAPASDPGVTRDAVLAIPATPITSRAALDAYQRDTPPESSPLSWLTPGARRRFIDSLVYREHGLGGMSLADLRYELTREQAYVLLQLFGAQNYAIDLDALTTRAPESPATSTLEPAYDRLLKAVDQAEVDGAQTPTVVQEYAAAFAPAQNDAQRHALGDRDTEFLFRAANLAFRLTGQPTYLADMRGDFAELQRRHRIDRPQLADFHDALLTAHHDDEARALLAAHPALERNPPPSMRTFNRIRKGQPSLWVVTPGTRKRELVRFRFNIRAPAQVIVLASTGCHFSASAAHDIEADPLLSDLFREFGQWVAPPDEVTAFDALREWNQLHPALRLGVAYDRSALPMVERIETPVFYFLDHGTVVDTVVGWPPGGNLDAIRRGMRRIKLLR</sequence>
<dbReference type="PATRIC" id="fig|1163407.3.peg.3308"/>
<reference evidence="2 3" key="1">
    <citation type="journal article" date="2012" name="J. Bacteriol.">
        <title>Genome sequences for six rhodanobacter strains, isolated from soils and the terrestrial subsurface, with variable denitrification capabilities.</title>
        <authorList>
            <person name="Kostka J.E."/>
            <person name="Green S.J."/>
            <person name="Rishishwar L."/>
            <person name="Prakash O."/>
            <person name="Katz L.S."/>
            <person name="Marino-Ramirez L."/>
            <person name="Jordan I.K."/>
            <person name="Munk C."/>
            <person name="Ivanova N."/>
            <person name="Mikhailova N."/>
            <person name="Watson D.B."/>
            <person name="Brown S.D."/>
            <person name="Palumbo A.V."/>
            <person name="Brooks S.C."/>
        </authorList>
    </citation>
    <scope>NUCLEOTIDE SEQUENCE [LARGE SCALE GENOMIC DNA]</scope>
    <source>
        <strain evidence="2 3">B39</strain>
    </source>
</reference>
<proteinExistence type="predicted"/>
<comment type="caution">
    <text evidence="2">The sequence shown here is derived from an EMBL/GenBank/DDBJ whole genome shotgun (WGS) entry which is preliminary data.</text>
</comment>